<keyword evidence="3" id="KW-1185">Reference proteome</keyword>
<gene>
    <name evidence="2" type="ORF">ADEAN_001004000</name>
</gene>
<keyword evidence="1" id="KW-1133">Transmembrane helix</keyword>
<reference evidence="2 3" key="1">
    <citation type="submission" date="2020-08" db="EMBL/GenBank/DDBJ databases">
        <authorList>
            <person name="Newling K."/>
            <person name="Davey J."/>
            <person name="Forrester S."/>
        </authorList>
    </citation>
    <scope>NUCLEOTIDE SEQUENCE [LARGE SCALE GENOMIC DNA]</scope>
    <source>
        <strain evidence="3">Crithidia deanei Carvalho (ATCC PRA-265)</strain>
    </source>
</reference>
<dbReference type="EMBL" id="LR877170">
    <property type="protein sequence ID" value="CAD2222496.1"/>
    <property type="molecule type" value="Genomic_DNA"/>
</dbReference>
<dbReference type="OrthoDB" id="277778at2759"/>
<sequence length="100" mass="11486">MPRAYYKPFTVYEEVVGFHNAKRNAYIFCGLFFGGILFKCLLMSKYSSVVNPDLNDGLALEDDPRYRAAMQERAELVYTTGSRDAMQKAIRKRRLEPPPA</sequence>
<organism evidence="2 3">
    <name type="scientific">Angomonas deanei</name>
    <dbReference type="NCBI Taxonomy" id="59799"/>
    <lineage>
        <taxon>Eukaryota</taxon>
        <taxon>Discoba</taxon>
        <taxon>Euglenozoa</taxon>
        <taxon>Kinetoplastea</taxon>
        <taxon>Metakinetoplastina</taxon>
        <taxon>Trypanosomatida</taxon>
        <taxon>Trypanosomatidae</taxon>
        <taxon>Strigomonadinae</taxon>
        <taxon>Angomonas</taxon>
    </lineage>
</organism>
<evidence type="ECO:0000313" key="2">
    <source>
        <dbReference type="EMBL" id="CAD2222496.1"/>
    </source>
</evidence>
<keyword evidence="1" id="KW-0812">Transmembrane</keyword>
<evidence type="ECO:0000313" key="3">
    <source>
        <dbReference type="Proteomes" id="UP000515908"/>
    </source>
</evidence>
<feature type="transmembrane region" description="Helical" evidence="1">
    <location>
        <begin position="25"/>
        <end position="42"/>
    </location>
</feature>
<protein>
    <submittedName>
        <fullName evidence="2">Uncharacterized protein</fullName>
    </submittedName>
</protein>
<dbReference type="AlphaFoldDB" id="S9VET9"/>
<accession>S9VET9</accession>
<dbReference type="VEuPathDB" id="TriTrypDB:ADEAN_001004000"/>
<name>S9VET9_9TRYP</name>
<evidence type="ECO:0000256" key="1">
    <source>
        <dbReference type="SAM" id="Phobius"/>
    </source>
</evidence>
<keyword evidence="1" id="KW-0472">Membrane</keyword>
<proteinExistence type="predicted"/>
<dbReference type="Proteomes" id="UP000515908">
    <property type="component" value="Chromosome 26"/>
</dbReference>